<evidence type="ECO:0000256" key="1">
    <source>
        <dbReference type="SAM" id="MobiDB-lite"/>
    </source>
</evidence>
<proteinExistence type="predicted"/>
<dbReference type="AlphaFoldDB" id="A0A4C1U2Y0"/>
<comment type="caution">
    <text evidence="3">The sequence shown here is derived from an EMBL/GenBank/DDBJ whole genome shotgun (WGS) entry which is preliminary data.</text>
</comment>
<evidence type="ECO:0000256" key="2">
    <source>
        <dbReference type="SAM" id="Phobius"/>
    </source>
</evidence>
<dbReference type="OrthoDB" id="7488940at2759"/>
<name>A0A4C1U2Y0_EUMVA</name>
<dbReference type="EMBL" id="BGZK01000120">
    <property type="protein sequence ID" value="GBP20618.1"/>
    <property type="molecule type" value="Genomic_DNA"/>
</dbReference>
<sequence>MRQRSAPYRRPSDVNGPPTAAVKAVRVSDPLPPCLSLHCGVLHASETPLGVSGVVGAAGGAGAGCALLAAAALGVRRRRRAPPTKPTAPRRPPAPPDKPPAHDHDDTEPDLIPNNYCK</sequence>
<reference evidence="3 4" key="1">
    <citation type="journal article" date="2019" name="Commun. Biol.">
        <title>The bagworm genome reveals a unique fibroin gene that provides high tensile strength.</title>
        <authorList>
            <person name="Kono N."/>
            <person name="Nakamura H."/>
            <person name="Ohtoshi R."/>
            <person name="Tomita M."/>
            <person name="Numata K."/>
            <person name="Arakawa K."/>
        </authorList>
    </citation>
    <scope>NUCLEOTIDE SEQUENCE [LARGE SCALE GENOMIC DNA]</scope>
</reference>
<organism evidence="3 4">
    <name type="scientific">Eumeta variegata</name>
    <name type="common">Bagworm moth</name>
    <name type="synonym">Eumeta japonica</name>
    <dbReference type="NCBI Taxonomy" id="151549"/>
    <lineage>
        <taxon>Eukaryota</taxon>
        <taxon>Metazoa</taxon>
        <taxon>Ecdysozoa</taxon>
        <taxon>Arthropoda</taxon>
        <taxon>Hexapoda</taxon>
        <taxon>Insecta</taxon>
        <taxon>Pterygota</taxon>
        <taxon>Neoptera</taxon>
        <taxon>Endopterygota</taxon>
        <taxon>Lepidoptera</taxon>
        <taxon>Glossata</taxon>
        <taxon>Ditrysia</taxon>
        <taxon>Tineoidea</taxon>
        <taxon>Psychidae</taxon>
        <taxon>Oiketicinae</taxon>
        <taxon>Eumeta</taxon>
    </lineage>
</organism>
<feature type="compositionally biased region" description="Pro residues" evidence="1">
    <location>
        <begin position="83"/>
        <end position="98"/>
    </location>
</feature>
<protein>
    <submittedName>
        <fullName evidence="3">Uncharacterized protein</fullName>
    </submittedName>
</protein>
<evidence type="ECO:0000313" key="3">
    <source>
        <dbReference type="EMBL" id="GBP20618.1"/>
    </source>
</evidence>
<feature type="region of interest" description="Disordered" evidence="1">
    <location>
        <begin position="76"/>
        <end position="118"/>
    </location>
</feature>
<evidence type="ECO:0000313" key="4">
    <source>
        <dbReference type="Proteomes" id="UP000299102"/>
    </source>
</evidence>
<gene>
    <name evidence="3" type="ORF">EVAR_93732_1</name>
</gene>
<feature type="transmembrane region" description="Helical" evidence="2">
    <location>
        <begin position="54"/>
        <end position="75"/>
    </location>
</feature>
<dbReference type="Proteomes" id="UP000299102">
    <property type="component" value="Unassembled WGS sequence"/>
</dbReference>
<keyword evidence="2" id="KW-1133">Transmembrane helix</keyword>
<keyword evidence="2" id="KW-0472">Membrane</keyword>
<keyword evidence="2" id="KW-0812">Transmembrane</keyword>
<accession>A0A4C1U2Y0</accession>
<keyword evidence="4" id="KW-1185">Reference proteome</keyword>